<evidence type="ECO:0000256" key="1">
    <source>
        <dbReference type="ARBA" id="ARBA00004115"/>
    </source>
</evidence>
<organism evidence="17 18">
    <name type="scientific">Electrophorus electricus</name>
    <name type="common">Electric eel</name>
    <name type="synonym">Gymnotus electricus</name>
    <dbReference type="NCBI Taxonomy" id="8005"/>
    <lineage>
        <taxon>Eukaryota</taxon>
        <taxon>Metazoa</taxon>
        <taxon>Chordata</taxon>
        <taxon>Craniata</taxon>
        <taxon>Vertebrata</taxon>
        <taxon>Euteleostomi</taxon>
        <taxon>Actinopterygii</taxon>
        <taxon>Neopterygii</taxon>
        <taxon>Teleostei</taxon>
        <taxon>Ostariophysi</taxon>
        <taxon>Gymnotiformes</taxon>
        <taxon>Gymnotoidei</taxon>
        <taxon>Gymnotidae</taxon>
        <taxon>Electrophorus</taxon>
    </lineage>
</organism>
<evidence type="ECO:0000256" key="4">
    <source>
        <dbReference type="ARBA" id="ARBA00022703"/>
    </source>
</evidence>
<dbReference type="Pfam" id="PF13908">
    <property type="entry name" value="Shisa_N"/>
    <property type="match status" value="1"/>
</dbReference>
<dbReference type="InterPro" id="IPR053891">
    <property type="entry name" value="Shisa_N"/>
</dbReference>
<evidence type="ECO:0000256" key="9">
    <source>
        <dbReference type="ARBA" id="ARBA00037507"/>
    </source>
</evidence>
<dbReference type="InterPro" id="IPR026910">
    <property type="entry name" value="Shisa"/>
</dbReference>
<accession>A0AAY5EUC2</accession>
<dbReference type="Proteomes" id="UP000314983">
    <property type="component" value="Chromosome 20"/>
</dbReference>
<evidence type="ECO:0000256" key="7">
    <source>
        <dbReference type="ARBA" id="ARBA00023136"/>
    </source>
</evidence>
<evidence type="ECO:0000256" key="8">
    <source>
        <dbReference type="ARBA" id="ARBA00023242"/>
    </source>
</evidence>
<keyword evidence="15" id="KW-0732">Signal</keyword>
<feature type="transmembrane region" description="Helical" evidence="14">
    <location>
        <begin position="82"/>
        <end position="103"/>
    </location>
</feature>
<dbReference type="PANTHER" id="PTHR31395:SF14">
    <property type="entry name" value="PROTEIN SHISA-5"/>
    <property type="match status" value="1"/>
</dbReference>
<reference evidence="17" key="3">
    <citation type="submission" date="2025-09" db="UniProtKB">
        <authorList>
            <consortium name="Ensembl"/>
        </authorList>
    </citation>
    <scope>IDENTIFICATION</scope>
</reference>
<comment type="similarity">
    <text evidence="10">Belongs to the shisa family.</text>
</comment>
<feature type="region of interest" description="Disordered" evidence="13">
    <location>
        <begin position="124"/>
        <end position="143"/>
    </location>
</feature>
<protein>
    <recommendedName>
        <fullName evidence="11">Protein shisa-5</fullName>
    </recommendedName>
    <alternativeName>
        <fullName evidence="12">Scotin</fullName>
    </alternativeName>
</protein>
<dbReference type="GO" id="GO:0031965">
    <property type="term" value="C:nuclear membrane"/>
    <property type="evidence" value="ECO:0007669"/>
    <property type="project" value="UniProtKB-SubCell"/>
</dbReference>
<evidence type="ECO:0000256" key="10">
    <source>
        <dbReference type="ARBA" id="ARBA00038108"/>
    </source>
</evidence>
<feature type="region of interest" description="Disordered" evidence="13">
    <location>
        <begin position="165"/>
        <end position="239"/>
    </location>
</feature>
<evidence type="ECO:0000256" key="5">
    <source>
        <dbReference type="ARBA" id="ARBA00022824"/>
    </source>
</evidence>
<evidence type="ECO:0000256" key="11">
    <source>
        <dbReference type="ARBA" id="ARBA00040441"/>
    </source>
</evidence>
<keyword evidence="18" id="KW-1185">Reference proteome</keyword>
<keyword evidence="8" id="KW-0539">Nucleus</keyword>
<evidence type="ECO:0000256" key="15">
    <source>
        <dbReference type="SAM" id="SignalP"/>
    </source>
</evidence>
<feature type="compositionally biased region" description="Pro residues" evidence="13">
    <location>
        <begin position="199"/>
        <end position="217"/>
    </location>
</feature>
<dbReference type="GeneTree" id="ENSGT00940000166256"/>
<keyword evidence="5" id="KW-0256">Endoplasmic reticulum</keyword>
<feature type="signal peptide" evidence="15">
    <location>
        <begin position="1"/>
        <end position="21"/>
    </location>
</feature>
<evidence type="ECO:0000256" key="13">
    <source>
        <dbReference type="SAM" id="MobiDB-lite"/>
    </source>
</evidence>
<proteinExistence type="inferred from homology"/>
<comment type="function">
    <text evidence="9">Can induce apoptosis in a caspase-dependent manner and plays a role in p53/TP53-dependent apoptosis.</text>
</comment>
<keyword evidence="3 14" id="KW-0812">Transmembrane</keyword>
<feature type="chain" id="PRO_5044255440" description="Protein shisa-5" evidence="15">
    <location>
        <begin position="22"/>
        <end position="239"/>
    </location>
</feature>
<evidence type="ECO:0000256" key="12">
    <source>
        <dbReference type="ARBA" id="ARBA00041983"/>
    </source>
</evidence>
<dbReference type="GO" id="GO:0006915">
    <property type="term" value="P:apoptotic process"/>
    <property type="evidence" value="ECO:0007669"/>
    <property type="project" value="UniProtKB-KW"/>
</dbReference>
<name>A0AAY5EUC2_ELEEL</name>
<keyword evidence="6 14" id="KW-1133">Transmembrane helix</keyword>
<evidence type="ECO:0000256" key="14">
    <source>
        <dbReference type="SAM" id="Phobius"/>
    </source>
</evidence>
<evidence type="ECO:0000256" key="2">
    <source>
        <dbReference type="ARBA" id="ARBA00004126"/>
    </source>
</evidence>
<reference evidence="17" key="2">
    <citation type="submission" date="2025-08" db="UniProtKB">
        <authorList>
            <consortium name="Ensembl"/>
        </authorList>
    </citation>
    <scope>IDENTIFICATION</scope>
</reference>
<reference evidence="17 18" key="1">
    <citation type="submission" date="2020-05" db="EMBL/GenBank/DDBJ databases">
        <title>Electrophorus electricus (electric eel) genome, fEleEle1, primary haplotype.</title>
        <authorList>
            <person name="Myers G."/>
            <person name="Meyer A."/>
            <person name="Fedrigo O."/>
            <person name="Formenti G."/>
            <person name="Rhie A."/>
            <person name="Tracey A."/>
            <person name="Sims Y."/>
            <person name="Jarvis E.D."/>
        </authorList>
    </citation>
    <scope>NUCLEOTIDE SEQUENCE [LARGE SCALE GENOMIC DNA]</scope>
</reference>
<sequence>MAYTVFVILASSWSLFLTAVADDCESYLTSGTYKPSTDCQFNEFCCGSCEHRYCCSNEVHKLDDDKCHFQAMSSVTIASVSVTTVVFIIFLITCCVCPCCCLYKLCQKPRPVMATHTTTVISSQYPQQQPPNSGDQYPPYQSVPAQPGYSAQPGYGGQLAAPYQYPGQPYTPGPPPPYNESVGPRYPAPYSQAAYDGQPPYPLQPPPQPGYAQPPGPADYSGSQLPYNPAYVEPSKTGY</sequence>
<evidence type="ECO:0000313" key="18">
    <source>
        <dbReference type="Proteomes" id="UP000314983"/>
    </source>
</evidence>
<keyword evidence="4" id="KW-0053">Apoptosis</keyword>
<dbReference type="Ensembl" id="ENSEEET00000061977.1">
    <property type="protein sequence ID" value="ENSEEEP00000060012.1"/>
    <property type="gene ID" value="ENSEEEG00000025534.1"/>
</dbReference>
<dbReference type="RefSeq" id="XP_026871036.2">
    <property type="nucleotide sequence ID" value="XM_027015235.2"/>
</dbReference>
<dbReference type="GeneID" id="113580581"/>
<dbReference type="KEGG" id="eee:113580581"/>
<keyword evidence="7 14" id="KW-0472">Membrane</keyword>
<comment type="subcellular location">
    <subcellularLocation>
        <location evidence="1">Endoplasmic reticulum membrane</location>
        <topology evidence="1">Single-pass type I membrane protein</topology>
    </subcellularLocation>
    <subcellularLocation>
        <location evidence="2">Nucleus membrane</location>
    </subcellularLocation>
</comment>
<evidence type="ECO:0000259" key="16">
    <source>
        <dbReference type="Pfam" id="PF13908"/>
    </source>
</evidence>
<feature type="compositionally biased region" description="Pro residues" evidence="13">
    <location>
        <begin position="169"/>
        <end position="178"/>
    </location>
</feature>
<gene>
    <name evidence="17" type="primary">si:dkey-42i9.6</name>
</gene>
<evidence type="ECO:0000256" key="3">
    <source>
        <dbReference type="ARBA" id="ARBA00022692"/>
    </source>
</evidence>
<dbReference type="AlphaFoldDB" id="A0AAY5EUC2"/>
<dbReference type="GO" id="GO:0005789">
    <property type="term" value="C:endoplasmic reticulum membrane"/>
    <property type="evidence" value="ECO:0007669"/>
    <property type="project" value="UniProtKB-SubCell"/>
</dbReference>
<feature type="domain" description="Shisa N-terminal" evidence="16">
    <location>
        <begin position="22"/>
        <end position="68"/>
    </location>
</feature>
<evidence type="ECO:0000313" key="17">
    <source>
        <dbReference type="Ensembl" id="ENSEEEP00000060012.1"/>
    </source>
</evidence>
<evidence type="ECO:0000256" key="6">
    <source>
        <dbReference type="ARBA" id="ARBA00022989"/>
    </source>
</evidence>
<dbReference type="PANTHER" id="PTHR31395">
    <property type="entry name" value="SHISA"/>
    <property type="match status" value="1"/>
</dbReference>